<organism evidence="1 2">
    <name type="scientific">Longispora fulva</name>
    <dbReference type="NCBI Taxonomy" id="619741"/>
    <lineage>
        <taxon>Bacteria</taxon>
        <taxon>Bacillati</taxon>
        <taxon>Actinomycetota</taxon>
        <taxon>Actinomycetes</taxon>
        <taxon>Micromonosporales</taxon>
        <taxon>Micromonosporaceae</taxon>
        <taxon>Longispora</taxon>
    </lineage>
</organism>
<reference evidence="1" key="1">
    <citation type="submission" date="2020-11" db="EMBL/GenBank/DDBJ databases">
        <title>Sequencing the genomes of 1000 actinobacteria strains.</title>
        <authorList>
            <person name="Klenk H.-P."/>
        </authorList>
    </citation>
    <scope>NUCLEOTIDE SEQUENCE</scope>
    <source>
        <strain evidence="1">DSM 45356</strain>
    </source>
</reference>
<dbReference type="Proteomes" id="UP000622552">
    <property type="component" value="Unassembled WGS sequence"/>
</dbReference>
<evidence type="ECO:0000313" key="1">
    <source>
        <dbReference type="EMBL" id="MBG6135025.1"/>
    </source>
</evidence>
<sequence length="68" mass="7705">MRRTWRSKTSNHGPVCHAKREIFREGTGYPVTVSAVDTWTLLTLPTASRGPNQFIIGINLGNYQEFLL</sequence>
<proteinExistence type="predicted"/>
<evidence type="ECO:0000313" key="2">
    <source>
        <dbReference type="Proteomes" id="UP000622552"/>
    </source>
</evidence>
<gene>
    <name evidence="1" type="ORF">IW245_001219</name>
</gene>
<comment type="caution">
    <text evidence="1">The sequence shown here is derived from an EMBL/GenBank/DDBJ whole genome shotgun (WGS) entry which is preliminary data.</text>
</comment>
<keyword evidence="2" id="KW-1185">Reference proteome</keyword>
<protein>
    <submittedName>
        <fullName evidence="1">Uncharacterized protein</fullName>
    </submittedName>
</protein>
<accession>A0A8J7G8R5</accession>
<name>A0A8J7G8R5_9ACTN</name>
<dbReference type="AlphaFoldDB" id="A0A8J7G8R5"/>
<dbReference type="EMBL" id="JADOUF010000001">
    <property type="protein sequence ID" value="MBG6135025.1"/>
    <property type="molecule type" value="Genomic_DNA"/>
</dbReference>